<dbReference type="Pfam" id="PF00071">
    <property type="entry name" value="Ras"/>
    <property type="match status" value="1"/>
</dbReference>
<dbReference type="Gene3D" id="1.20.870.10">
    <property type="entry name" value="Son of sevenless (SoS) protein Chain: S domain 1"/>
    <property type="match status" value="1"/>
</dbReference>
<feature type="domain" description="Ras-GEF" evidence="4">
    <location>
        <begin position="665"/>
        <end position="900"/>
    </location>
</feature>
<dbReference type="GO" id="GO:0003924">
    <property type="term" value="F:GTPase activity"/>
    <property type="evidence" value="ECO:0007669"/>
    <property type="project" value="InterPro"/>
</dbReference>
<dbReference type="PANTHER" id="PTHR23113:SF348">
    <property type="entry name" value="GUANYL-NUCLEOTIDE EXCHANGE FACTOR RASGEF, PUTATIVE (AFU_ORTHOLOGUE AFUA_1G04700)-RELATED"/>
    <property type="match status" value="1"/>
</dbReference>
<dbReference type="Pfam" id="PF00617">
    <property type="entry name" value="RasGEF"/>
    <property type="match status" value="1"/>
</dbReference>
<proteinExistence type="predicted"/>
<dbReference type="GO" id="GO:0005886">
    <property type="term" value="C:plasma membrane"/>
    <property type="evidence" value="ECO:0007669"/>
    <property type="project" value="TreeGrafter"/>
</dbReference>
<evidence type="ECO:0000313" key="7">
    <source>
        <dbReference type="Proteomes" id="UP000789739"/>
    </source>
</evidence>
<dbReference type="PROSITE" id="PS50212">
    <property type="entry name" value="RASGEF_NTER"/>
    <property type="match status" value="1"/>
</dbReference>
<dbReference type="SMART" id="SM00229">
    <property type="entry name" value="RasGEFN"/>
    <property type="match status" value="1"/>
</dbReference>
<feature type="region of interest" description="Disordered" evidence="3">
    <location>
        <begin position="19"/>
        <end position="40"/>
    </location>
</feature>
<dbReference type="AlphaFoldDB" id="A0A9N9BMT6"/>
<gene>
    <name evidence="6" type="ORF">PBRASI_LOCUS6230</name>
</gene>
<dbReference type="CDD" id="cd00155">
    <property type="entry name" value="RasGEF"/>
    <property type="match status" value="1"/>
</dbReference>
<dbReference type="SUPFAM" id="SSF52540">
    <property type="entry name" value="P-loop containing nucleoside triphosphate hydrolases"/>
    <property type="match status" value="1"/>
</dbReference>
<dbReference type="SMART" id="SM00147">
    <property type="entry name" value="RasGEF"/>
    <property type="match status" value="1"/>
</dbReference>
<dbReference type="PROSITE" id="PS50009">
    <property type="entry name" value="RASGEF_CAT"/>
    <property type="match status" value="1"/>
</dbReference>
<feature type="region of interest" description="Disordered" evidence="3">
    <location>
        <begin position="331"/>
        <end position="368"/>
    </location>
</feature>
<feature type="domain" description="N-terminal Ras-GEF" evidence="5">
    <location>
        <begin position="430"/>
        <end position="554"/>
    </location>
</feature>
<sequence>MWKRLSLTFPRDKLFSHTPSTSIDSIQSLSPTSTTGENELPTNRTLKSVERRQSLPSDETFILAIIGKPNVGKSTITCTGLRNLAPIKNVGVEQSILKTPSFISEIEVDDHLYPVEVMELREDVFDMRSDIEWPRDLPEIDGVLVCYDCENRDTIANIAWLLSAFREFEVPAILVATKSESPNRRVDTAHGTKLGGLFNVGFVELDTANPQSSEKIHDVFSMLLRLAIRRREFQRQRADKRQRRDSHETSISELDLIPFYKHKRTSSDVSHNNHTRKKKDLGKELSRSWRSNWRYNNSSSKSLSTKYASDDESTARVATCSLSRSLPRFIAKPPEISITPPQSPSRSPPTSAHTSPTNRTPHPPHRRALLPYSTLLQVKEIDEETSQKDTQSTESRMSTDSSFSIASDGSTNWDCMFQMDPVDKSRRSNSNVQECGLAINELIDRLTCGGGYGTHEDPFVITFFCVYRTFMKPREVLEKLIEKYENSGNAGGERGNPAQQKICSLIYHWITKHPQDMIHLQTRALLRTFLQTITSCSHLSYYAIILEPLIMADSPTTDIDDLWGHVDVDYPDIDFEKLTPPHSDELSVEYHGEHTIKHSTKTDSGFANWFNTDVFEDDDIHLDIGINEVKLRKRNALGERKASLIVVGNAAHPRTLSQVPFEELPEKAIAAELTYEELQLFKKIQPRDLLRHVRNPSDCPRRLEGPVAASIKHFNFISAWVSTMVLSQEKVKHRAAMLKKFMKIAVIIRESNNYNTLMAIIAGINCTSIQRLRRTWEIVQSKSVYKKYRSLEILMCSEKSYHNYRTALKSCGEDDKAIPYLGIHLRDLVSICEGNNNMRLDGKLHWEKFSMMGDLFMVIEKFQKIPYNIKPNKFIENFINDTEILDEDDLYSKSLELEPKVQRSASTSRVRR</sequence>
<dbReference type="EMBL" id="CAJVPI010000806">
    <property type="protein sequence ID" value="CAG8573525.1"/>
    <property type="molecule type" value="Genomic_DNA"/>
</dbReference>
<feature type="region of interest" description="Disordered" evidence="3">
    <location>
        <begin position="382"/>
        <end position="404"/>
    </location>
</feature>
<dbReference type="InterPro" id="IPR036964">
    <property type="entry name" value="RASGEF_cat_dom_sf"/>
</dbReference>
<dbReference type="CDD" id="cd00882">
    <property type="entry name" value="Ras_like_GTPase"/>
    <property type="match status" value="1"/>
</dbReference>
<evidence type="ECO:0000256" key="3">
    <source>
        <dbReference type="SAM" id="MobiDB-lite"/>
    </source>
</evidence>
<accession>A0A9N9BMT6</accession>
<dbReference type="OrthoDB" id="546434at2759"/>
<evidence type="ECO:0000256" key="2">
    <source>
        <dbReference type="PROSITE-ProRule" id="PRU00168"/>
    </source>
</evidence>
<feature type="compositionally biased region" description="Polar residues" evidence="3">
    <location>
        <begin position="388"/>
        <end position="404"/>
    </location>
</feature>
<reference evidence="6" key="1">
    <citation type="submission" date="2021-06" db="EMBL/GenBank/DDBJ databases">
        <authorList>
            <person name="Kallberg Y."/>
            <person name="Tangrot J."/>
            <person name="Rosling A."/>
        </authorList>
    </citation>
    <scope>NUCLEOTIDE SEQUENCE</scope>
    <source>
        <strain evidence="6">BR232B</strain>
    </source>
</reference>
<comment type="caution">
    <text evidence="6">The sequence shown here is derived from an EMBL/GenBank/DDBJ whole genome shotgun (WGS) entry which is preliminary data.</text>
</comment>
<name>A0A9N9BMT6_9GLOM</name>
<dbReference type="PANTHER" id="PTHR23113">
    <property type="entry name" value="GUANINE NUCLEOTIDE EXCHANGE FACTOR"/>
    <property type="match status" value="1"/>
</dbReference>
<dbReference type="GO" id="GO:0005525">
    <property type="term" value="F:GTP binding"/>
    <property type="evidence" value="ECO:0007669"/>
    <property type="project" value="InterPro"/>
</dbReference>
<keyword evidence="7" id="KW-1185">Reference proteome</keyword>
<dbReference type="Gene3D" id="3.40.50.300">
    <property type="entry name" value="P-loop containing nucleotide triphosphate hydrolases"/>
    <property type="match status" value="1"/>
</dbReference>
<dbReference type="InterPro" id="IPR008937">
    <property type="entry name" value="Ras-like_GEF"/>
</dbReference>
<feature type="compositionally biased region" description="Low complexity" evidence="3">
    <location>
        <begin position="348"/>
        <end position="360"/>
    </location>
</feature>
<evidence type="ECO:0000259" key="5">
    <source>
        <dbReference type="PROSITE" id="PS50212"/>
    </source>
</evidence>
<evidence type="ECO:0000256" key="1">
    <source>
        <dbReference type="ARBA" id="ARBA00022658"/>
    </source>
</evidence>
<dbReference type="InterPro" id="IPR001895">
    <property type="entry name" value="RASGEF_cat_dom"/>
</dbReference>
<dbReference type="CDD" id="cd06224">
    <property type="entry name" value="REM"/>
    <property type="match status" value="1"/>
</dbReference>
<dbReference type="InterPro" id="IPR000651">
    <property type="entry name" value="Ras-like_Gua-exchang_fac_N"/>
</dbReference>
<protein>
    <submittedName>
        <fullName evidence="6">11806_t:CDS:1</fullName>
    </submittedName>
</protein>
<dbReference type="GO" id="GO:0005085">
    <property type="term" value="F:guanyl-nucleotide exchange factor activity"/>
    <property type="evidence" value="ECO:0007669"/>
    <property type="project" value="UniProtKB-KW"/>
</dbReference>
<dbReference type="Gene3D" id="1.10.840.10">
    <property type="entry name" value="Ras guanine-nucleotide exchange factors catalytic domain"/>
    <property type="match status" value="1"/>
</dbReference>
<dbReference type="GO" id="GO:0007265">
    <property type="term" value="P:Ras protein signal transduction"/>
    <property type="evidence" value="ECO:0007669"/>
    <property type="project" value="TreeGrafter"/>
</dbReference>
<evidence type="ECO:0000313" key="6">
    <source>
        <dbReference type="EMBL" id="CAG8573525.1"/>
    </source>
</evidence>
<organism evidence="6 7">
    <name type="scientific">Paraglomus brasilianum</name>
    <dbReference type="NCBI Taxonomy" id="144538"/>
    <lineage>
        <taxon>Eukaryota</taxon>
        <taxon>Fungi</taxon>
        <taxon>Fungi incertae sedis</taxon>
        <taxon>Mucoromycota</taxon>
        <taxon>Glomeromycotina</taxon>
        <taxon>Glomeromycetes</taxon>
        <taxon>Paraglomerales</taxon>
        <taxon>Paraglomeraceae</taxon>
        <taxon>Paraglomus</taxon>
    </lineage>
</organism>
<dbReference type="InterPro" id="IPR027417">
    <property type="entry name" value="P-loop_NTPase"/>
</dbReference>
<dbReference type="Pfam" id="PF00618">
    <property type="entry name" value="RasGEF_N"/>
    <property type="match status" value="1"/>
</dbReference>
<keyword evidence="1 2" id="KW-0344">Guanine-nucleotide releasing factor</keyword>
<dbReference type="InterPro" id="IPR023578">
    <property type="entry name" value="Ras_GEF_dom_sf"/>
</dbReference>
<dbReference type="SUPFAM" id="SSF48366">
    <property type="entry name" value="Ras GEF"/>
    <property type="match status" value="1"/>
</dbReference>
<dbReference type="Proteomes" id="UP000789739">
    <property type="component" value="Unassembled WGS sequence"/>
</dbReference>
<evidence type="ECO:0000259" key="4">
    <source>
        <dbReference type="PROSITE" id="PS50009"/>
    </source>
</evidence>
<dbReference type="InterPro" id="IPR001806">
    <property type="entry name" value="Small_GTPase"/>
</dbReference>